<gene>
    <name evidence="1" type="ORF">NCTC11621_00950</name>
</gene>
<dbReference type="AlphaFoldDB" id="A0A379EUE4"/>
<evidence type="ECO:0000313" key="2">
    <source>
        <dbReference type="Proteomes" id="UP000254704"/>
    </source>
</evidence>
<name>A0A379EUE4_9PAST</name>
<evidence type="ECO:0000313" key="1">
    <source>
        <dbReference type="EMBL" id="SUC09922.1"/>
    </source>
</evidence>
<dbReference type="EMBL" id="UGTV01000015">
    <property type="protein sequence ID" value="SUC09922.1"/>
    <property type="molecule type" value="Genomic_DNA"/>
</dbReference>
<accession>A0A379EUE4</accession>
<reference evidence="1 2" key="1">
    <citation type="submission" date="2018-06" db="EMBL/GenBank/DDBJ databases">
        <authorList>
            <consortium name="Pathogen Informatics"/>
            <person name="Doyle S."/>
        </authorList>
    </citation>
    <scope>NUCLEOTIDE SEQUENCE [LARGE SCALE GENOMIC DNA]</scope>
    <source>
        <strain evidence="1 2">NCTC11621</strain>
    </source>
</reference>
<dbReference type="Proteomes" id="UP000254704">
    <property type="component" value="Unassembled WGS sequence"/>
</dbReference>
<sequence length="215" mass="25606">MVKLEPFIYQKSLDNFYAELDSWSNLSESTDKNNVRCIIKRMTFLYIIKKRNQENNFFRGMFSDLLYAMHCIKTNQERYFYFNLRSAIENFLRCALYKGNTDNTGVRELFNEFSQKQKSIRDKLNSEYVECCNYVHNNHIANLNYSNAFLECERQTFSSVSTAVNHLLNVINYFIKYFIFEESDCVDATFHRAKSQLKYLVGNAIYKQYLSQFSS</sequence>
<dbReference type="RefSeq" id="WP_115322770.1">
    <property type="nucleotide sequence ID" value="NZ_UGTV01000015.1"/>
</dbReference>
<proteinExistence type="predicted"/>
<protein>
    <submittedName>
        <fullName evidence="1">Uncharacterized protein</fullName>
    </submittedName>
</protein>
<organism evidence="1 2">
    <name type="scientific">Pasteurella canis</name>
    <dbReference type="NCBI Taxonomy" id="753"/>
    <lineage>
        <taxon>Bacteria</taxon>
        <taxon>Pseudomonadati</taxon>
        <taxon>Pseudomonadota</taxon>
        <taxon>Gammaproteobacteria</taxon>
        <taxon>Pasteurellales</taxon>
        <taxon>Pasteurellaceae</taxon>
        <taxon>Pasteurella</taxon>
    </lineage>
</organism>